<dbReference type="PROSITE" id="PS00389">
    <property type="entry name" value="ATPASE_DELTA"/>
    <property type="match status" value="1"/>
</dbReference>
<dbReference type="InterPro" id="IPR000711">
    <property type="entry name" value="ATPase_OSCP/dsu"/>
</dbReference>
<dbReference type="GO" id="GO:0046933">
    <property type="term" value="F:proton-transporting ATP synthase activity, rotational mechanism"/>
    <property type="evidence" value="ECO:0007669"/>
    <property type="project" value="UniProtKB-UniRule"/>
</dbReference>
<accession>A0A0B0D7S5</accession>
<evidence type="ECO:0000256" key="5">
    <source>
        <dbReference type="ARBA" id="ARBA00023136"/>
    </source>
</evidence>
<evidence type="ECO:0000256" key="1">
    <source>
        <dbReference type="ARBA" id="ARBA00004370"/>
    </source>
</evidence>
<dbReference type="PRINTS" id="PR00125">
    <property type="entry name" value="ATPASEDELTA"/>
</dbReference>
<dbReference type="HAMAP" id="MF_01416">
    <property type="entry name" value="ATP_synth_delta_bact"/>
    <property type="match status" value="1"/>
</dbReference>
<proteinExistence type="inferred from homology"/>
<keyword evidence="7 8" id="KW-0066">ATP synthesis</keyword>
<dbReference type="EMBL" id="JROM01000041">
    <property type="protein sequence ID" value="KHE74011.1"/>
    <property type="molecule type" value="Genomic_DNA"/>
</dbReference>
<evidence type="ECO:0000256" key="8">
    <source>
        <dbReference type="HAMAP-Rule" id="MF_01416"/>
    </source>
</evidence>
<evidence type="ECO:0000313" key="10">
    <source>
        <dbReference type="Proteomes" id="UP000030664"/>
    </source>
</evidence>
<comment type="subcellular location">
    <subcellularLocation>
        <location evidence="8">Cell membrane</location>
        <topology evidence="8">Peripheral membrane protein</topology>
    </subcellularLocation>
    <subcellularLocation>
        <location evidence="1">Membrane</location>
    </subcellularLocation>
</comment>
<dbReference type="STRING" id="223184.AS25_09600"/>
<dbReference type="GO" id="GO:0045259">
    <property type="term" value="C:proton-transporting ATP synthase complex"/>
    <property type="evidence" value="ECO:0007669"/>
    <property type="project" value="UniProtKB-KW"/>
</dbReference>
<keyword evidence="3 8" id="KW-0375">Hydrogen ion transport</keyword>
<dbReference type="AlphaFoldDB" id="A0A0B0D7S5"/>
<keyword evidence="4 8" id="KW-0406">Ion transport</keyword>
<evidence type="ECO:0000313" key="9">
    <source>
        <dbReference type="EMBL" id="KHE74011.1"/>
    </source>
</evidence>
<comment type="caution">
    <text evidence="9">The sequence shown here is derived from an EMBL/GenBank/DDBJ whole genome shotgun (WGS) entry which is preliminary data.</text>
</comment>
<dbReference type="NCBIfam" id="NF009967">
    <property type="entry name" value="PRK13430.1"/>
    <property type="match status" value="1"/>
</dbReference>
<evidence type="ECO:0000256" key="7">
    <source>
        <dbReference type="ARBA" id="ARBA00023310"/>
    </source>
</evidence>
<dbReference type="Proteomes" id="UP000030664">
    <property type="component" value="Unassembled WGS sequence"/>
</dbReference>
<dbReference type="InterPro" id="IPR020781">
    <property type="entry name" value="ATPase_OSCP/d_CS"/>
</dbReference>
<dbReference type="GO" id="GO:0005886">
    <property type="term" value="C:plasma membrane"/>
    <property type="evidence" value="ECO:0007669"/>
    <property type="project" value="UniProtKB-SubCell"/>
</dbReference>
<name>A0A0B0D7S5_9MICC</name>
<keyword evidence="6 8" id="KW-0139">CF(1)</keyword>
<comment type="function">
    <text evidence="8">This protein is part of the stalk that links CF(0) to CF(1). It either transmits conformational changes from CF(0) to CF(1) or is implicated in proton conduction.</text>
</comment>
<dbReference type="PANTHER" id="PTHR11910">
    <property type="entry name" value="ATP SYNTHASE DELTA CHAIN"/>
    <property type="match status" value="1"/>
</dbReference>
<keyword evidence="2 8" id="KW-0813">Transport</keyword>
<evidence type="ECO:0000256" key="2">
    <source>
        <dbReference type="ARBA" id="ARBA00022448"/>
    </source>
</evidence>
<protein>
    <recommendedName>
        <fullName evidence="8">ATP synthase subunit delta</fullName>
    </recommendedName>
    <alternativeName>
        <fullName evidence="8">ATP synthase F(1) sector subunit delta</fullName>
    </alternativeName>
    <alternativeName>
        <fullName evidence="8">F-type ATPase subunit delta</fullName>
        <shortName evidence="8">F-ATPase subunit delta</shortName>
    </alternativeName>
</protein>
<comment type="similarity">
    <text evidence="8">Belongs to the ATPase delta chain family.</text>
</comment>
<dbReference type="NCBIfam" id="TIGR01145">
    <property type="entry name" value="ATP_synt_delta"/>
    <property type="match status" value="1"/>
</dbReference>
<evidence type="ECO:0000256" key="3">
    <source>
        <dbReference type="ARBA" id="ARBA00022781"/>
    </source>
</evidence>
<sequence length="270" mass="29790">MAEASNEPYRPLSVDVDHWASAASPEIAHQLFEILDIVDENGALRRALTDPSRPAEDRARFVHTLLDGRAHEVAVDVVAELASQRSATERQLGDGIERTAVLLAAASAENRGGVNALETLVDELIRFKSVLDHSTEVQNAFSDSRASAQAKATLARRLMTTSSEEASLLIERAVSEPRGALPGRLLEHFAEWVADRQQRWIARVTTARPLREDQTEKLRQGLNRLYGRDLKLTTEVDPSLVGGLRVQVGEEVIDGSVTHRLEQLQQRIAA</sequence>
<keyword evidence="5 8" id="KW-0472">Membrane</keyword>
<evidence type="ECO:0000256" key="6">
    <source>
        <dbReference type="ARBA" id="ARBA00023196"/>
    </source>
</evidence>
<gene>
    <name evidence="8" type="primary">atpH</name>
    <name evidence="9" type="ORF">AS25_09600</name>
</gene>
<reference evidence="9 10" key="1">
    <citation type="submission" date="2014-09" db="EMBL/GenBank/DDBJ databases">
        <title>High-quality draft genome sequence of Kocuria marina SO9-6, an actinobacterium isolated from a copper mine.</title>
        <authorList>
            <person name="Castro D.B."/>
            <person name="Pereira L.B."/>
            <person name="Silva M.V."/>
            <person name="Silva B.P."/>
            <person name="Zanardi B.R."/>
            <person name="Carlos C."/>
            <person name="Belgini D.R."/>
            <person name="Limache E.G."/>
            <person name="Lacerda G.V."/>
            <person name="Nery M.B."/>
            <person name="Gomes M.B."/>
            <person name="Souza S."/>
            <person name="Silva T.M."/>
            <person name="Rodrigues V.D."/>
            <person name="Paulino L.C."/>
            <person name="Vicentini R."/>
            <person name="Ferraz L.F."/>
            <person name="Ottoboni L.M."/>
        </authorList>
    </citation>
    <scope>NUCLEOTIDE SEQUENCE [LARGE SCALE GENOMIC DNA]</scope>
    <source>
        <strain evidence="9 10">SO9-6</strain>
    </source>
</reference>
<keyword evidence="8" id="KW-1003">Cell membrane</keyword>
<comment type="function">
    <text evidence="8">F(1)F(0) ATP synthase produces ATP from ADP in the presence of a proton or sodium gradient. F-type ATPases consist of two structural domains, F(1) containing the extramembraneous catalytic core and F(0) containing the membrane proton channel, linked together by a central stalk and a peripheral stalk. During catalysis, ATP synthesis in the catalytic domain of F(1) is coupled via a rotary mechanism of the central stalk subunits to proton translocation.</text>
</comment>
<dbReference type="Pfam" id="PF00213">
    <property type="entry name" value="OSCP"/>
    <property type="match status" value="1"/>
</dbReference>
<dbReference type="eggNOG" id="COG0712">
    <property type="taxonomic scope" value="Bacteria"/>
</dbReference>
<evidence type="ECO:0000256" key="4">
    <source>
        <dbReference type="ARBA" id="ARBA00023065"/>
    </source>
</evidence>
<organism evidence="9 10">
    <name type="scientific">Kocuria marina</name>
    <dbReference type="NCBI Taxonomy" id="223184"/>
    <lineage>
        <taxon>Bacteria</taxon>
        <taxon>Bacillati</taxon>
        <taxon>Actinomycetota</taxon>
        <taxon>Actinomycetes</taxon>
        <taxon>Micrococcales</taxon>
        <taxon>Micrococcaceae</taxon>
        <taxon>Kocuria</taxon>
    </lineage>
</organism>